<dbReference type="EMBL" id="JBDFQZ010000004">
    <property type="protein sequence ID" value="KAK9735091.1"/>
    <property type="molecule type" value="Genomic_DNA"/>
</dbReference>
<organism evidence="13 14">
    <name type="scientific">Saponaria officinalis</name>
    <name type="common">Common soapwort</name>
    <name type="synonym">Lychnis saponaria</name>
    <dbReference type="NCBI Taxonomy" id="3572"/>
    <lineage>
        <taxon>Eukaryota</taxon>
        <taxon>Viridiplantae</taxon>
        <taxon>Streptophyta</taxon>
        <taxon>Embryophyta</taxon>
        <taxon>Tracheophyta</taxon>
        <taxon>Spermatophyta</taxon>
        <taxon>Magnoliopsida</taxon>
        <taxon>eudicotyledons</taxon>
        <taxon>Gunneridae</taxon>
        <taxon>Pentapetalae</taxon>
        <taxon>Caryophyllales</taxon>
        <taxon>Caryophyllaceae</taxon>
        <taxon>Caryophylleae</taxon>
        <taxon>Saponaria</taxon>
    </lineage>
</organism>
<dbReference type="Pfam" id="PF13855">
    <property type="entry name" value="LRR_8"/>
    <property type="match status" value="1"/>
</dbReference>
<evidence type="ECO:0000256" key="5">
    <source>
        <dbReference type="ARBA" id="ARBA00022737"/>
    </source>
</evidence>
<evidence type="ECO:0000313" key="13">
    <source>
        <dbReference type="EMBL" id="KAK9735091.1"/>
    </source>
</evidence>
<dbReference type="Proteomes" id="UP001443914">
    <property type="component" value="Unassembled WGS sequence"/>
</dbReference>
<dbReference type="InterPro" id="IPR001611">
    <property type="entry name" value="Leu-rich_rpt"/>
</dbReference>
<dbReference type="SUPFAM" id="SSF52058">
    <property type="entry name" value="L domain-like"/>
    <property type="match status" value="1"/>
</dbReference>
<gene>
    <name evidence="13" type="ORF">RND81_04G183200</name>
</gene>
<dbReference type="Gene3D" id="3.30.200.20">
    <property type="entry name" value="Phosphorylase Kinase, domain 1"/>
    <property type="match status" value="1"/>
</dbReference>
<dbReference type="Pfam" id="PF00560">
    <property type="entry name" value="LRR_1"/>
    <property type="match status" value="1"/>
</dbReference>
<feature type="chain" id="PRO_5043530912" description="Protein kinase domain-containing protein" evidence="11">
    <location>
        <begin position="27"/>
        <end position="772"/>
    </location>
</feature>
<evidence type="ECO:0000256" key="8">
    <source>
        <dbReference type="ARBA" id="ARBA00023170"/>
    </source>
</evidence>
<name>A0AAW1LNE4_SAPOF</name>
<feature type="transmembrane region" description="Helical" evidence="10">
    <location>
        <begin position="392"/>
        <end position="417"/>
    </location>
</feature>
<evidence type="ECO:0000256" key="1">
    <source>
        <dbReference type="ARBA" id="ARBA00004479"/>
    </source>
</evidence>
<keyword evidence="5" id="KW-0677">Repeat</keyword>
<keyword evidence="6 10" id="KW-1133">Transmembrane helix</keyword>
<evidence type="ECO:0000256" key="10">
    <source>
        <dbReference type="SAM" id="Phobius"/>
    </source>
</evidence>
<dbReference type="AlphaFoldDB" id="A0AAW1LNE4"/>
<accession>A0AAW1LNE4</accession>
<protein>
    <recommendedName>
        <fullName evidence="12">Protein kinase domain-containing protein</fullName>
    </recommendedName>
</protein>
<dbReference type="InterPro" id="IPR000719">
    <property type="entry name" value="Prot_kinase_dom"/>
</dbReference>
<evidence type="ECO:0000259" key="12">
    <source>
        <dbReference type="PROSITE" id="PS50011"/>
    </source>
</evidence>
<dbReference type="InterPro" id="IPR051824">
    <property type="entry name" value="LRR_Rcpt-Like_S/T_Kinase"/>
</dbReference>
<evidence type="ECO:0000256" key="3">
    <source>
        <dbReference type="ARBA" id="ARBA00022692"/>
    </source>
</evidence>
<dbReference type="PANTHER" id="PTHR48006:SF84">
    <property type="entry name" value="REPEAT TRANSMEMBRANE PROTEIN KINASE, PUTATIVE, EXPRESSED-RELATED"/>
    <property type="match status" value="1"/>
</dbReference>
<comment type="subcellular location">
    <subcellularLocation>
        <location evidence="1">Membrane</location>
        <topology evidence="1">Single-pass type I membrane protein</topology>
    </subcellularLocation>
</comment>
<dbReference type="InterPro" id="IPR011009">
    <property type="entry name" value="Kinase-like_dom_sf"/>
</dbReference>
<dbReference type="GO" id="GO:0005524">
    <property type="term" value="F:ATP binding"/>
    <property type="evidence" value="ECO:0007669"/>
    <property type="project" value="InterPro"/>
</dbReference>
<keyword evidence="4 11" id="KW-0732">Signal</keyword>
<keyword evidence="3 10" id="KW-0812">Transmembrane</keyword>
<evidence type="ECO:0000256" key="11">
    <source>
        <dbReference type="SAM" id="SignalP"/>
    </source>
</evidence>
<keyword evidence="8" id="KW-0675">Receptor</keyword>
<evidence type="ECO:0000256" key="6">
    <source>
        <dbReference type="ARBA" id="ARBA00022989"/>
    </source>
</evidence>
<dbReference type="InterPro" id="IPR001245">
    <property type="entry name" value="Ser-Thr/Tyr_kinase_cat_dom"/>
</dbReference>
<dbReference type="FunFam" id="3.80.10.10:FF:000383">
    <property type="entry name" value="Leucine-rich repeat receptor protein kinase EMS1"/>
    <property type="match status" value="1"/>
</dbReference>
<evidence type="ECO:0000256" key="4">
    <source>
        <dbReference type="ARBA" id="ARBA00022729"/>
    </source>
</evidence>
<dbReference type="SUPFAM" id="SSF56112">
    <property type="entry name" value="Protein kinase-like (PK-like)"/>
    <property type="match status" value="1"/>
</dbReference>
<dbReference type="InterPro" id="IPR032675">
    <property type="entry name" value="LRR_dom_sf"/>
</dbReference>
<dbReference type="GO" id="GO:0004672">
    <property type="term" value="F:protein kinase activity"/>
    <property type="evidence" value="ECO:0007669"/>
    <property type="project" value="InterPro"/>
</dbReference>
<evidence type="ECO:0000256" key="2">
    <source>
        <dbReference type="ARBA" id="ARBA00022614"/>
    </source>
</evidence>
<dbReference type="PROSITE" id="PS50011">
    <property type="entry name" value="PROTEIN_KINASE_DOM"/>
    <property type="match status" value="1"/>
</dbReference>
<reference evidence="13" key="1">
    <citation type="submission" date="2024-03" db="EMBL/GenBank/DDBJ databases">
        <title>WGS assembly of Saponaria officinalis var. Norfolk2.</title>
        <authorList>
            <person name="Jenkins J."/>
            <person name="Shu S."/>
            <person name="Grimwood J."/>
            <person name="Barry K."/>
            <person name="Goodstein D."/>
            <person name="Schmutz J."/>
            <person name="Leebens-Mack J."/>
            <person name="Osbourn A."/>
        </authorList>
    </citation>
    <scope>NUCLEOTIDE SEQUENCE [LARGE SCALE GENOMIC DNA]</scope>
    <source>
        <strain evidence="13">JIC</strain>
    </source>
</reference>
<evidence type="ECO:0000313" key="14">
    <source>
        <dbReference type="Proteomes" id="UP001443914"/>
    </source>
</evidence>
<evidence type="ECO:0000256" key="7">
    <source>
        <dbReference type="ARBA" id="ARBA00023136"/>
    </source>
</evidence>
<dbReference type="Gene3D" id="3.80.10.10">
    <property type="entry name" value="Ribonuclease Inhibitor"/>
    <property type="match status" value="2"/>
</dbReference>
<keyword evidence="9" id="KW-0325">Glycoprotein</keyword>
<feature type="signal peptide" evidence="11">
    <location>
        <begin position="1"/>
        <end position="26"/>
    </location>
</feature>
<dbReference type="GO" id="GO:0016020">
    <property type="term" value="C:membrane"/>
    <property type="evidence" value="ECO:0007669"/>
    <property type="project" value="UniProtKB-SubCell"/>
</dbReference>
<feature type="domain" description="Protein kinase" evidence="12">
    <location>
        <begin position="477"/>
        <end position="748"/>
    </location>
</feature>
<dbReference type="Pfam" id="PF07714">
    <property type="entry name" value="PK_Tyr_Ser-Thr"/>
    <property type="match status" value="1"/>
</dbReference>
<keyword evidence="14" id="KW-1185">Reference proteome</keyword>
<comment type="caution">
    <text evidence="13">The sequence shown here is derived from an EMBL/GenBank/DDBJ whole genome shotgun (WGS) entry which is preliminary data.</text>
</comment>
<proteinExistence type="predicted"/>
<dbReference type="Gene3D" id="1.10.510.10">
    <property type="entry name" value="Transferase(Phosphotransferase) domain 1"/>
    <property type="match status" value="1"/>
</dbReference>
<dbReference type="FunFam" id="1.10.510.10:FF:000431">
    <property type="entry name" value="Putative inactive leucine-rich repeat receptor-like protein kinase"/>
    <property type="match status" value="1"/>
</dbReference>
<evidence type="ECO:0000256" key="9">
    <source>
        <dbReference type="ARBA" id="ARBA00023180"/>
    </source>
</evidence>
<sequence>MAAKPWKSTFVLHIFMISIITQVTNQLQQSQFEAFLTIQQILNYPPSLDSVDRTVDFCSIEPTPYLTVVCYEENITQIHTRGVNGFVPISGNFSMEALFTAFTALPGLRVLSLVSLGLWGTLPKNIGNLTSLEILNLSSNNLNGTIPVEMSTMKNLQTVVLDHNKLVGEVPVLLGSLSGLIVFSAKNNSLSGLLPKSLTRLQNLRILQLSMNNFTGDVPDFSNLTNLQAVDLGHNSLGPRFPILHNKVVVLVLRKNRFKFGMMDNLTAFYQLQKLDISANEYVGPFLPSLFSLPLINYLNIAGNKFHGMLLENMTCGAEMNFVDLSYNFLTGDLPACLRTGNTKRIVEYRGNCLSNGSRIQRQHPMSFCQNEALAVKISPHGRNKSRPSSKVVVAMSIVGGSSLAGLMVLGVGLVFSKHAFKKPKTRTILEKAISVNPSKLFTDARQICQMAKLGPLGLPAYRNYHLDEIKEATENFNVSNLIGEGSNGPVHKATFGNGNVAAIRSIKLRKRRGVQTYTHHIELLSKLRHVHLVSALGHCFEYHPEDSTVCRVYLIFEFVPNGTLRDFISGQKPSWSQRIAAAVEVAKGIQFLHTGTMPGLYSNNIKITDILVDHNLHMKLNSYNLPLLAENKETVDVGVTPLGSKENGKVPSKQDEKSDVYDFGVILMEIIAGRKIISQNDISMVKDLFEVGVNADKIARKQVIDPTVHKECSDNSLKILMELCVRSLSNEPSDRPSVEDVLWNLQFAAQVQDSWQGDVPSDRSSPVFTSR</sequence>
<keyword evidence="7 10" id="KW-0472">Membrane</keyword>
<keyword evidence="2" id="KW-0433">Leucine-rich repeat</keyword>
<dbReference type="PANTHER" id="PTHR48006">
    <property type="entry name" value="LEUCINE-RICH REPEAT-CONTAINING PROTEIN DDB_G0281931-RELATED"/>
    <property type="match status" value="1"/>
</dbReference>